<evidence type="ECO:0000256" key="1">
    <source>
        <dbReference type="SAM" id="Phobius"/>
    </source>
</evidence>
<keyword evidence="1" id="KW-1133">Transmembrane helix</keyword>
<dbReference type="Proteomes" id="UP000480350">
    <property type="component" value="Unassembled WGS sequence"/>
</dbReference>
<protein>
    <submittedName>
        <fullName evidence="2">Uncharacterized protein</fullName>
    </submittedName>
</protein>
<proteinExistence type="predicted"/>
<keyword evidence="1" id="KW-0472">Membrane</keyword>
<sequence length="61" mass="6692">MGGGSLIWFLIIAVAIVVPFWKLLPRFGISKYFALLAVLPAIALVLLWIMAFKDDIDGSAE</sequence>
<reference evidence="2 3" key="1">
    <citation type="submission" date="2019-12" db="EMBL/GenBank/DDBJ databases">
        <authorList>
            <person name="Lee S.D."/>
        </authorList>
    </citation>
    <scope>NUCLEOTIDE SEQUENCE [LARGE SCALE GENOMIC DNA]</scope>
    <source>
        <strain evidence="2 3">GH1-50</strain>
    </source>
</reference>
<keyword evidence="1" id="KW-0812">Transmembrane</keyword>
<comment type="caution">
    <text evidence="2">The sequence shown here is derived from an EMBL/GenBank/DDBJ whole genome shotgun (WGS) entry which is preliminary data.</text>
</comment>
<evidence type="ECO:0000313" key="3">
    <source>
        <dbReference type="Proteomes" id="UP000480350"/>
    </source>
</evidence>
<name>A0A7C9MFI2_9RHOB</name>
<evidence type="ECO:0000313" key="2">
    <source>
        <dbReference type="EMBL" id="MXQ07776.1"/>
    </source>
</evidence>
<dbReference type="RefSeq" id="WP_160763633.1">
    <property type="nucleotide sequence ID" value="NZ_WUPT01000001.1"/>
</dbReference>
<gene>
    <name evidence="2" type="ORF">GQ651_07945</name>
</gene>
<feature type="transmembrane region" description="Helical" evidence="1">
    <location>
        <begin position="32"/>
        <end position="51"/>
    </location>
</feature>
<feature type="transmembrane region" description="Helical" evidence="1">
    <location>
        <begin position="6"/>
        <end position="25"/>
    </location>
</feature>
<accession>A0A7C9MFI2</accession>
<reference evidence="2 3" key="2">
    <citation type="submission" date="2020-03" db="EMBL/GenBank/DDBJ databases">
        <title>Kangsaoukella pontilimi gen. nov., sp. nov., a new member of the family Rhodobacteraceae isolated from a tidal mudflat.</title>
        <authorList>
            <person name="Kim I.S."/>
        </authorList>
    </citation>
    <scope>NUCLEOTIDE SEQUENCE [LARGE SCALE GENOMIC DNA]</scope>
    <source>
        <strain evidence="2 3">GH1-50</strain>
    </source>
</reference>
<dbReference type="AlphaFoldDB" id="A0A7C9MFI2"/>
<organism evidence="2 3">
    <name type="scientific">Kangsaoukella pontilimi</name>
    <dbReference type="NCBI Taxonomy" id="2691042"/>
    <lineage>
        <taxon>Bacteria</taxon>
        <taxon>Pseudomonadati</taxon>
        <taxon>Pseudomonadota</taxon>
        <taxon>Alphaproteobacteria</taxon>
        <taxon>Rhodobacterales</taxon>
        <taxon>Paracoccaceae</taxon>
        <taxon>Kangsaoukella</taxon>
    </lineage>
</organism>
<keyword evidence="3" id="KW-1185">Reference proteome</keyword>
<dbReference type="EMBL" id="WUPT01000001">
    <property type="protein sequence ID" value="MXQ07776.1"/>
    <property type="molecule type" value="Genomic_DNA"/>
</dbReference>